<evidence type="ECO:0000256" key="5">
    <source>
        <dbReference type="ARBA" id="ARBA00023274"/>
    </source>
</evidence>
<dbReference type="VEuPathDB" id="FungiDB:SMAC_06733"/>
<gene>
    <name evidence="8" type="ORF">SMACR_06733</name>
</gene>
<dbReference type="GO" id="GO:0003723">
    <property type="term" value="F:RNA binding"/>
    <property type="evidence" value="ECO:0007669"/>
    <property type="project" value="TreeGrafter"/>
</dbReference>
<evidence type="ECO:0000259" key="7">
    <source>
        <dbReference type="Pfam" id="PF03501"/>
    </source>
</evidence>
<sequence length="207" mass="23538">MALEFRHAAHKSLRSRILSSRLPQRRHFPRTNTTNCVDTGHLVKMLIPKADRKAIHEYLFREGVMVAEKNYESTHETGIRNLFVIKACQSLTSRGYVKTQFSWQYYYYTLTPEGLDYLREWLHLPAEIVPATHIKSQRSHAPPRGMLGGEERRERPFGGRGRGDREGGYRRREAGEGKEGGAPGEFAPQFRGGFGRGRAGRGEAPPS</sequence>
<organism evidence="8 9">
    <name type="scientific">Sordaria macrospora</name>
    <dbReference type="NCBI Taxonomy" id="5147"/>
    <lineage>
        <taxon>Eukaryota</taxon>
        <taxon>Fungi</taxon>
        <taxon>Dikarya</taxon>
        <taxon>Ascomycota</taxon>
        <taxon>Pezizomycotina</taxon>
        <taxon>Sordariomycetes</taxon>
        <taxon>Sordariomycetidae</taxon>
        <taxon>Sordariales</taxon>
        <taxon>Sordariaceae</taxon>
        <taxon>Sordaria</taxon>
    </lineage>
</organism>
<evidence type="ECO:0000313" key="9">
    <source>
        <dbReference type="Proteomes" id="UP000433876"/>
    </source>
</evidence>
<dbReference type="Pfam" id="PF03501">
    <property type="entry name" value="S10_plectin"/>
    <property type="match status" value="1"/>
</dbReference>
<dbReference type="Gene3D" id="1.10.10.10">
    <property type="entry name" value="Winged helix-like DNA-binding domain superfamily/Winged helix DNA-binding domain"/>
    <property type="match status" value="1"/>
</dbReference>
<dbReference type="EMBL" id="NMPR01000074">
    <property type="protein sequence ID" value="KAA8631552.1"/>
    <property type="molecule type" value="Genomic_DNA"/>
</dbReference>
<accession>A0A8S8ZTD6</accession>
<keyword evidence="3" id="KW-0963">Cytoplasm</keyword>
<proteinExistence type="inferred from homology"/>
<dbReference type="AlphaFoldDB" id="A0A8S8ZTD6"/>
<feature type="domain" description="Plectin/eS10 N-terminal" evidence="7">
    <location>
        <begin position="47"/>
        <end position="136"/>
    </location>
</feature>
<dbReference type="InterPro" id="IPR005326">
    <property type="entry name" value="Plectin_eS10_N"/>
</dbReference>
<dbReference type="FunFam" id="1.10.10.10:FF:000025">
    <property type="entry name" value="40S ribosomal protein S10"/>
    <property type="match status" value="1"/>
</dbReference>
<evidence type="ECO:0000256" key="2">
    <source>
        <dbReference type="ARBA" id="ARBA00007278"/>
    </source>
</evidence>
<comment type="similarity">
    <text evidence="2">Belongs to the eukaryotic ribosomal protein eS10 family.</text>
</comment>
<keyword evidence="5" id="KW-0687">Ribonucleoprotein</keyword>
<evidence type="ECO:0000256" key="3">
    <source>
        <dbReference type="ARBA" id="ARBA00022490"/>
    </source>
</evidence>
<name>A0A8S8ZTD6_SORMA</name>
<evidence type="ECO:0000313" key="8">
    <source>
        <dbReference type="EMBL" id="KAA8631552.1"/>
    </source>
</evidence>
<dbReference type="InterPro" id="IPR036388">
    <property type="entry name" value="WH-like_DNA-bd_sf"/>
</dbReference>
<evidence type="ECO:0000256" key="1">
    <source>
        <dbReference type="ARBA" id="ARBA00004496"/>
    </source>
</evidence>
<dbReference type="GO" id="GO:0022627">
    <property type="term" value="C:cytosolic small ribosomal subunit"/>
    <property type="evidence" value="ECO:0007669"/>
    <property type="project" value="TreeGrafter"/>
</dbReference>
<keyword evidence="4" id="KW-0689">Ribosomal protein</keyword>
<dbReference type="PANTHER" id="PTHR12146">
    <property type="entry name" value="40S RIBOSOMAL PROTEIN S10"/>
    <property type="match status" value="1"/>
</dbReference>
<dbReference type="PANTHER" id="PTHR12146:SF0">
    <property type="entry name" value="RIBOSOMAL PROTEIN S10"/>
    <property type="match status" value="1"/>
</dbReference>
<reference evidence="8 9" key="1">
    <citation type="submission" date="2017-07" db="EMBL/GenBank/DDBJ databases">
        <title>Genome sequence of the Sordaria macrospora wild type strain R19027.</title>
        <authorList>
            <person name="Nowrousian M."/>
            <person name="Teichert I."/>
            <person name="Kueck U."/>
        </authorList>
    </citation>
    <scope>NUCLEOTIDE SEQUENCE [LARGE SCALE GENOMIC DNA]</scope>
    <source>
        <strain evidence="8 9">R19027</strain>
        <tissue evidence="8">Mycelium</tissue>
    </source>
</reference>
<dbReference type="Proteomes" id="UP000433876">
    <property type="component" value="Unassembled WGS sequence"/>
</dbReference>
<feature type="region of interest" description="Disordered" evidence="6">
    <location>
        <begin position="135"/>
        <end position="207"/>
    </location>
</feature>
<feature type="compositionally biased region" description="Basic and acidic residues" evidence="6">
    <location>
        <begin position="149"/>
        <end position="179"/>
    </location>
</feature>
<comment type="caution">
    <text evidence="8">The sequence shown here is derived from an EMBL/GenBank/DDBJ whole genome shotgun (WGS) entry which is preliminary data.</text>
</comment>
<evidence type="ECO:0000256" key="6">
    <source>
        <dbReference type="SAM" id="MobiDB-lite"/>
    </source>
</evidence>
<comment type="subcellular location">
    <subcellularLocation>
        <location evidence="1">Cytoplasm</location>
    </subcellularLocation>
</comment>
<evidence type="ECO:0000256" key="4">
    <source>
        <dbReference type="ARBA" id="ARBA00022980"/>
    </source>
</evidence>
<dbReference type="GO" id="GO:0003735">
    <property type="term" value="F:structural constituent of ribosome"/>
    <property type="evidence" value="ECO:0007669"/>
    <property type="project" value="TreeGrafter"/>
</dbReference>
<dbReference type="InterPro" id="IPR037447">
    <property type="entry name" value="Ribosomal_eS10"/>
</dbReference>
<protein>
    <recommendedName>
        <fullName evidence="7">Plectin/eS10 N-terminal domain-containing protein</fullName>
    </recommendedName>
</protein>